<feature type="region of interest" description="Disordered" evidence="1">
    <location>
        <begin position="441"/>
        <end position="483"/>
    </location>
</feature>
<feature type="compositionally biased region" description="Polar residues" evidence="1">
    <location>
        <begin position="460"/>
        <end position="483"/>
    </location>
</feature>
<accession>A0ABQ5H5S3</accession>
<protein>
    <submittedName>
        <fullName evidence="2">Uncharacterized protein</fullName>
    </submittedName>
</protein>
<feature type="compositionally biased region" description="Basic and acidic residues" evidence="1">
    <location>
        <begin position="520"/>
        <end position="557"/>
    </location>
</feature>
<gene>
    <name evidence="2" type="ORF">Tco_1056805</name>
</gene>
<dbReference type="EMBL" id="BQNB010019170">
    <property type="protein sequence ID" value="GJT82463.1"/>
    <property type="molecule type" value="Genomic_DNA"/>
</dbReference>
<evidence type="ECO:0000313" key="2">
    <source>
        <dbReference type="EMBL" id="GJT82463.1"/>
    </source>
</evidence>
<sequence>MYPHKASNNVSLGGEVMSPEEARNNVSLEGEIISHKEEEKCLLRRQGTMSPQEEEQCLLRRCNVLPTLIHQSLHPCLVASQIALVRFLKYLLGLKDFKMILKVTAAQSFALRNFELEVMEFRKQENNEDTSSKEMLDIHGVGFDWSDMAEEQVQTNMALMAFSDSKFEKVKQEKEGIEFKIEKFDKASKDLDKLLGSQITDKSKKGLGYSAIPPPHPLIYNRPKKLDLSYYDDYKENYDDSLVKEQVSEDTSSLVESSLNVDKETVFPVDKKWVAQRHITGNIAYLLNFKEFDGGYVTFEGRHVKRGWDTKIPQSSGPPEKVGDEVVHKELGDIMERAATTASSLEAEQDSVDEIVTDVVDWAMQAPLRARFRDLSTIDMKEIIQQRMFEDNSYKAHDIYSDLYEALQKSLELDYSNQRLADQEEARKKERKQLCNQELLLGTSGSSQLPPPLPTSSTGASRSAQQAGSEAPSSSKHAASTHQSMAWTTYDTRFESTDFMTAQELSPKDSLMQDDSIPDEQVHLSDDEDSGNDHLPKADLRQDWWKPTTEEKRPSDS</sequence>
<reference evidence="2" key="2">
    <citation type="submission" date="2022-01" db="EMBL/GenBank/DDBJ databases">
        <authorList>
            <person name="Yamashiro T."/>
            <person name="Shiraishi A."/>
            <person name="Satake H."/>
            <person name="Nakayama K."/>
        </authorList>
    </citation>
    <scope>NUCLEOTIDE SEQUENCE</scope>
</reference>
<keyword evidence="3" id="KW-1185">Reference proteome</keyword>
<evidence type="ECO:0000256" key="1">
    <source>
        <dbReference type="SAM" id="MobiDB-lite"/>
    </source>
</evidence>
<feature type="region of interest" description="Disordered" evidence="1">
    <location>
        <begin position="500"/>
        <end position="557"/>
    </location>
</feature>
<reference evidence="2" key="1">
    <citation type="journal article" date="2022" name="Int. J. Mol. Sci.">
        <title>Draft Genome of Tanacetum Coccineum: Genomic Comparison of Closely Related Tanacetum-Family Plants.</title>
        <authorList>
            <person name="Yamashiro T."/>
            <person name="Shiraishi A."/>
            <person name="Nakayama K."/>
            <person name="Satake H."/>
        </authorList>
    </citation>
    <scope>NUCLEOTIDE SEQUENCE</scope>
</reference>
<evidence type="ECO:0000313" key="3">
    <source>
        <dbReference type="Proteomes" id="UP001151760"/>
    </source>
</evidence>
<comment type="caution">
    <text evidence="2">The sequence shown here is derived from an EMBL/GenBank/DDBJ whole genome shotgun (WGS) entry which is preliminary data.</text>
</comment>
<dbReference type="Proteomes" id="UP001151760">
    <property type="component" value="Unassembled WGS sequence"/>
</dbReference>
<proteinExistence type="predicted"/>
<name>A0ABQ5H5S3_9ASTR</name>
<organism evidence="2 3">
    <name type="scientific">Tanacetum coccineum</name>
    <dbReference type="NCBI Taxonomy" id="301880"/>
    <lineage>
        <taxon>Eukaryota</taxon>
        <taxon>Viridiplantae</taxon>
        <taxon>Streptophyta</taxon>
        <taxon>Embryophyta</taxon>
        <taxon>Tracheophyta</taxon>
        <taxon>Spermatophyta</taxon>
        <taxon>Magnoliopsida</taxon>
        <taxon>eudicotyledons</taxon>
        <taxon>Gunneridae</taxon>
        <taxon>Pentapetalae</taxon>
        <taxon>asterids</taxon>
        <taxon>campanulids</taxon>
        <taxon>Asterales</taxon>
        <taxon>Asteraceae</taxon>
        <taxon>Asteroideae</taxon>
        <taxon>Anthemideae</taxon>
        <taxon>Anthemidinae</taxon>
        <taxon>Tanacetum</taxon>
    </lineage>
</organism>